<evidence type="ECO:0000313" key="1">
    <source>
        <dbReference type="EMBL" id="CAG6777994.1"/>
    </source>
</evidence>
<reference evidence="1" key="1">
    <citation type="submission" date="2021-05" db="EMBL/GenBank/DDBJ databases">
        <authorList>
            <person name="Alioto T."/>
            <person name="Alioto T."/>
            <person name="Gomez Garrido J."/>
        </authorList>
    </citation>
    <scope>NUCLEOTIDE SEQUENCE</scope>
</reference>
<organism evidence="1">
    <name type="scientific">Cacopsylla melanoneura</name>
    <dbReference type="NCBI Taxonomy" id="428564"/>
    <lineage>
        <taxon>Eukaryota</taxon>
        <taxon>Metazoa</taxon>
        <taxon>Ecdysozoa</taxon>
        <taxon>Arthropoda</taxon>
        <taxon>Hexapoda</taxon>
        <taxon>Insecta</taxon>
        <taxon>Pterygota</taxon>
        <taxon>Neoptera</taxon>
        <taxon>Paraneoptera</taxon>
        <taxon>Hemiptera</taxon>
        <taxon>Sternorrhyncha</taxon>
        <taxon>Psylloidea</taxon>
        <taxon>Psyllidae</taxon>
        <taxon>Psyllinae</taxon>
        <taxon>Cacopsylla</taxon>
    </lineage>
</organism>
<proteinExistence type="predicted"/>
<dbReference type="Gene3D" id="3.40.50.1000">
    <property type="entry name" value="HAD superfamily/HAD-like"/>
    <property type="match status" value="1"/>
</dbReference>
<accession>A0A8D9B3P1</accession>
<dbReference type="AlphaFoldDB" id="A0A8D9B3P1"/>
<sequence>MSMIDPPRAAVPDAVAKCRSAGINVVLNQGLANLSKLTLNRKLNKSFVESSLDKLGKINLEELNKSFVKSSLDKLGKINLDEKINLINVVLNQALKKKAKLTLTRK</sequence>
<dbReference type="EMBL" id="HBUF01607816">
    <property type="protein sequence ID" value="CAG6777994.1"/>
    <property type="molecule type" value="Transcribed_RNA"/>
</dbReference>
<dbReference type="InterPro" id="IPR023214">
    <property type="entry name" value="HAD_sf"/>
</dbReference>
<protein>
    <submittedName>
        <fullName evidence="1">Sodium/potassium-transporting ATPase subunit alpha</fullName>
    </submittedName>
</protein>
<name>A0A8D9B3P1_9HEMI</name>